<dbReference type="InterPro" id="IPR011006">
    <property type="entry name" value="CheY-like_superfamily"/>
</dbReference>
<dbReference type="GO" id="GO:0043565">
    <property type="term" value="F:sequence-specific DNA binding"/>
    <property type="evidence" value="ECO:0007669"/>
    <property type="project" value="InterPro"/>
</dbReference>
<dbReference type="CDD" id="cd17536">
    <property type="entry name" value="REC_YesN-like"/>
    <property type="match status" value="1"/>
</dbReference>
<proteinExistence type="predicted"/>
<evidence type="ECO:0000313" key="7">
    <source>
        <dbReference type="EMBL" id="TBL73313.1"/>
    </source>
</evidence>
<dbReference type="Pfam" id="PF00072">
    <property type="entry name" value="Response_reg"/>
    <property type="match status" value="1"/>
</dbReference>
<evidence type="ECO:0000256" key="1">
    <source>
        <dbReference type="ARBA" id="ARBA00023015"/>
    </source>
</evidence>
<dbReference type="PROSITE" id="PS50110">
    <property type="entry name" value="RESPONSE_REGULATORY"/>
    <property type="match status" value="1"/>
</dbReference>
<dbReference type="Proteomes" id="UP000293142">
    <property type="component" value="Unassembled WGS sequence"/>
</dbReference>
<gene>
    <name evidence="7" type="ORF">EYB31_26920</name>
</gene>
<feature type="modified residue" description="4-aspartylphosphate" evidence="4">
    <location>
        <position position="53"/>
    </location>
</feature>
<feature type="domain" description="Response regulatory" evidence="6">
    <location>
        <begin position="2"/>
        <end position="118"/>
    </location>
</feature>
<dbReference type="InterPro" id="IPR001789">
    <property type="entry name" value="Sig_transdc_resp-reg_receiver"/>
</dbReference>
<dbReference type="Gene3D" id="1.10.10.60">
    <property type="entry name" value="Homeodomain-like"/>
    <property type="match status" value="2"/>
</dbReference>
<dbReference type="PANTHER" id="PTHR43280:SF28">
    <property type="entry name" value="HTH-TYPE TRANSCRIPTIONAL ACTIVATOR RHAS"/>
    <property type="match status" value="1"/>
</dbReference>
<dbReference type="GO" id="GO:0000160">
    <property type="term" value="P:phosphorelay signal transduction system"/>
    <property type="evidence" value="ECO:0007669"/>
    <property type="project" value="InterPro"/>
</dbReference>
<dbReference type="SMART" id="SM00342">
    <property type="entry name" value="HTH_ARAC"/>
    <property type="match status" value="1"/>
</dbReference>
<dbReference type="GO" id="GO:0003700">
    <property type="term" value="F:DNA-binding transcription factor activity"/>
    <property type="evidence" value="ECO:0007669"/>
    <property type="project" value="InterPro"/>
</dbReference>
<dbReference type="InterPro" id="IPR020449">
    <property type="entry name" value="Tscrpt_reg_AraC-type_HTH"/>
</dbReference>
<evidence type="ECO:0000259" key="6">
    <source>
        <dbReference type="PROSITE" id="PS50110"/>
    </source>
</evidence>
<evidence type="ECO:0000313" key="8">
    <source>
        <dbReference type="Proteomes" id="UP000293142"/>
    </source>
</evidence>
<dbReference type="SMART" id="SM00448">
    <property type="entry name" value="REC"/>
    <property type="match status" value="1"/>
</dbReference>
<comment type="caution">
    <text evidence="7">The sequence shown here is derived from an EMBL/GenBank/DDBJ whole genome shotgun (WGS) entry which is preliminary data.</text>
</comment>
<dbReference type="Gene3D" id="3.40.50.2300">
    <property type="match status" value="1"/>
</dbReference>
<reference evidence="7 8" key="1">
    <citation type="submission" date="2019-02" db="EMBL/GenBank/DDBJ databases">
        <title>Paenibacillus sp. nov., isolated from surface-sterilized tissue of Thalictrum simplex L.</title>
        <authorList>
            <person name="Tuo L."/>
        </authorList>
    </citation>
    <scope>NUCLEOTIDE SEQUENCE [LARGE SCALE GENOMIC DNA]</scope>
    <source>
        <strain evidence="7 8">N2SHLJ1</strain>
    </source>
</reference>
<dbReference type="SUPFAM" id="SSF46689">
    <property type="entry name" value="Homeodomain-like"/>
    <property type="match status" value="2"/>
</dbReference>
<dbReference type="RefSeq" id="WP_131016546.1">
    <property type="nucleotide sequence ID" value="NZ_SIRE01000021.1"/>
</dbReference>
<protein>
    <submittedName>
        <fullName evidence="7">Response regulator</fullName>
    </submittedName>
</protein>
<dbReference type="InterPro" id="IPR018060">
    <property type="entry name" value="HTH_AraC"/>
</dbReference>
<dbReference type="PANTHER" id="PTHR43280">
    <property type="entry name" value="ARAC-FAMILY TRANSCRIPTIONAL REGULATOR"/>
    <property type="match status" value="1"/>
</dbReference>
<evidence type="ECO:0000259" key="5">
    <source>
        <dbReference type="PROSITE" id="PS01124"/>
    </source>
</evidence>
<dbReference type="Pfam" id="PF12833">
    <property type="entry name" value="HTH_18"/>
    <property type="match status" value="1"/>
</dbReference>
<dbReference type="AlphaFoldDB" id="A0A4Q9DMA8"/>
<evidence type="ECO:0000256" key="3">
    <source>
        <dbReference type="ARBA" id="ARBA00023163"/>
    </source>
</evidence>
<evidence type="ECO:0000256" key="2">
    <source>
        <dbReference type="ARBA" id="ARBA00023125"/>
    </source>
</evidence>
<dbReference type="PROSITE" id="PS01124">
    <property type="entry name" value="HTH_ARAC_FAMILY_2"/>
    <property type="match status" value="1"/>
</dbReference>
<keyword evidence="1" id="KW-0805">Transcription regulation</keyword>
<keyword evidence="3" id="KW-0804">Transcription</keyword>
<dbReference type="SUPFAM" id="SSF52172">
    <property type="entry name" value="CheY-like"/>
    <property type="match status" value="1"/>
</dbReference>
<feature type="domain" description="HTH araC/xylS-type" evidence="5">
    <location>
        <begin position="131"/>
        <end position="230"/>
    </location>
</feature>
<keyword evidence="4" id="KW-0597">Phosphoprotein</keyword>
<evidence type="ECO:0000256" key="4">
    <source>
        <dbReference type="PROSITE-ProRule" id="PRU00169"/>
    </source>
</evidence>
<organism evidence="7 8">
    <name type="scientific">Paenibacillus thalictri</name>
    <dbReference type="NCBI Taxonomy" id="2527873"/>
    <lineage>
        <taxon>Bacteria</taxon>
        <taxon>Bacillati</taxon>
        <taxon>Bacillota</taxon>
        <taxon>Bacilli</taxon>
        <taxon>Bacillales</taxon>
        <taxon>Paenibacillaceae</taxon>
        <taxon>Paenibacillus</taxon>
    </lineage>
</organism>
<dbReference type="PRINTS" id="PR00032">
    <property type="entry name" value="HTHARAC"/>
</dbReference>
<dbReference type="InterPro" id="IPR009057">
    <property type="entry name" value="Homeodomain-like_sf"/>
</dbReference>
<dbReference type="OrthoDB" id="9788446at2"/>
<name>A0A4Q9DMA8_9BACL</name>
<dbReference type="EMBL" id="SIRE01000021">
    <property type="protein sequence ID" value="TBL73313.1"/>
    <property type="molecule type" value="Genomic_DNA"/>
</dbReference>
<dbReference type="InterPro" id="IPR018062">
    <property type="entry name" value="HTH_AraC-typ_CS"/>
</dbReference>
<accession>A0A4Q9DMA8</accession>
<keyword evidence="2" id="KW-0238">DNA-binding</keyword>
<keyword evidence="8" id="KW-1185">Reference proteome</keyword>
<dbReference type="PROSITE" id="PS00041">
    <property type="entry name" value="HTH_ARAC_FAMILY_1"/>
    <property type="match status" value="1"/>
</dbReference>
<sequence length="232" mass="26754">MNVLLVDDEPLELEQLEYLIQPIFPYWKLYKAADSCQAMAISQQTKIHLAFLDINLPGKSGLELGADLRLHNETIDIIIVTAYQNFHYAKQSIRLGVVDYMTKPIIQSELADILGKYRNNRSQSEISRLIHDALTIIHEKFADKLTLPDLAGEVHVNPTYLSRRFHDEVGVSFSEYLIQYRVEISKKYLLSRPDWSISAVAEKTGFNSQHYYSTIFRKSVGKTPKEYREKGK</sequence>